<dbReference type="EMBL" id="JAAGAX010000017">
    <property type="protein sequence ID" value="KAF2286409.1"/>
    <property type="molecule type" value="Genomic_DNA"/>
</dbReference>
<evidence type="ECO:0000256" key="2">
    <source>
        <dbReference type="SAM" id="SignalP"/>
    </source>
</evidence>
<proteinExistence type="inferred from homology"/>
<dbReference type="Gene3D" id="3.40.50.1110">
    <property type="entry name" value="SGNH hydrolase"/>
    <property type="match status" value="1"/>
</dbReference>
<dbReference type="InterPro" id="IPR050592">
    <property type="entry name" value="GDSL_lipolytic_enzyme"/>
</dbReference>
<sequence length="273" mass="30255">MAAPINLCLVWAIFFFCNCNSLPSFPAILIFGDSLVDTGNNNYIKTILKAKYLPYGQDYPGNLPTGRFSNGKLIPDILASALGIKDSVPPFLDPTLSEHDLITGVNFASAGAGFDDLTTTLSNAIQVSKQIELFKVYVEKLKGIVGEGKAKEIINGALVILNAGTNDWLLNYYDIPTRKLQFNATGYRDFLLNDKLQIFITTVKLENPLAGESCLEDQNRDSGVYNEELVKLLTRLQATLPGTKLVYNDLYEPVMDMITQPDKYGKFKADDYQ</sequence>
<accession>A0A6A6KFW8</accession>
<comment type="caution">
    <text evidence="3">The sequence shown here is derived from an EMBL/GenBank/DDBJ whole genome shotgun (WGS) entry which is preliminary data.</text>
</comment>
<name>A0A6A6KFW8_HEVBR</name>
<evidence type="ECO:0000313" key="4">
    <source>
        <dbReference type="Proteomes" id="UP000467840"/>
    </source>
</evidence>
<evidence type="ECO:0000256" key="1">
    <source>
        <dbReference type="ARBA" id="ARBA00008668"/>
    </source>
</evidence>
<dbReference type="InterPro" id="IPR036514">
    <property type="entry name" value="SGNH_hydro_sf"/>
</dbReference>
<organism evidence="3 4">
    <name type="scientific">Hevea brasiliensis</name>
    <name type="common">Para rubber tree</name>
    <name type="synonym">Siphonia brasiliensis</name>
    <dbReference type="NCBI Taxonomy" id="3981"/>
    <lineage>
        <taxon>Eukaryota</taxon>
        <taxon>Viridiplantae</taxon>
        <taxon>Streptophyta</taxon>
        <taxon>Embryophyta</taxon>
        <taxon>Tracheophyta</taxon>
        <taxon>Spermatophyta</taxon>
        <taxon>Magnoliopsida</taxon>
        <taxon>eudicotyledons</taxon>
        <taxon>Gunneridae</taxon>
        <taxon>Pentapetalae</taxon>
        <taxon>rosids</taxon>
        <taxon>fabids</taxon>
        <taxon>Malpighiales</taxon>
        <taxon>Euphorbiaceae</taxon>
        <taxon>Crotonoideae</taxon>
        <taxon>Micrandreae</taxon>
        <taxon>Hevea</taxon>
    </lineage>
</organism>
<dbReference type="InterPro" id="IPR001087">
    <property type="entry name" value="GDSL"/>
</dbReference>
<feature type="chain" id="PRO_5025559677" description="SGNH hydrolase-type esterase domain-containing protein" evidence="2">
    <location>
        <begin position="22"/>
        <end position="273"/>
    </location>
</feature>
<gene>
    <name evidence="3" type="ORF">GH714_016777</name>
</gene>
<dbReference type="Pfam" id="PF00657">
    <property type="entry name" value="Lipase_GDSL"/>
    <property type="match status" value="1"/>
</dbReference>
<comment type="similarity">
    <text evidence="1">Belongs to the 'GDSL' lipolytic enzyme family.</text>
</comment>
<dbReference type="Proteomes" id="UP000467840">
    <property type="component" value="Chromosome 3"/>
</dbReference>
<dbReference type="GO" id="GO:0016298">
    <property type="term" value="F:lipase activity"/>
    <property type="evidence" value="ECO:0007669"/>
    <property type="project" value="InterPro"/>
</dbReference>
<dbReference type="AlphaFoldDB" id="A0A6A6KFW8"/>
<evidence type="ECO:0000313" key="3">
    <source>
        <dbReference type="EMBL" id="KAF2286409.1"/>
    </source>
</evidence>
<evidence type="ECO:0008006" key="5">
    <source>
        <dbReference type="Google" id="ProtNLM"/>
    </source>
</evidence>
<dbReference type="GO" id="GO:0006629">
    <property type="term" value="P:lipid metabolic process"/>
    <property type="evidence" value="ECO:0007669"/>
    <property type="project" value="InterPro"/>
</dbReference>
<dbReference type="InterPro" id="IPR008265">
    <property type="entry name" value="Lipase_GDSL_AS"/>
</dbReference>
<dbReference type="SUPFAM" id="SSF52266">
    <property type="entry name" value="SGNH hydrolase"/>
    <property type="match status" value="1"/>
</dbReference>
<protein>
    <recommendedName>
        <fullName evidence="5">SGNH hydrolase-type esterase domain-containing protein</fullName>
    </recommendedName>
</protein>
<feature type="signal peptide" evidence="2">
    <location>
        <begin position="1"/>
        <end position="21"/>
    </location>
</feature>
<dbReference type="PROSITE" id="PS01098">
    <property type="entry name" value="LIPASE_GDSL_SER"/>
    <property type="match status" value="1"/>
</dbReference>
<keyword evidence="2" id="KW-0732">Signal</keyword>
<keyword evidence="4" id="KW-1185">Reference proteome</keyword>
<dbReference type="PANTHER" id="PTHR45642">
    <property type="entry name" value="GDSL ESTERASE/LIPASE EXL3"/>
    <property type="match status" value="1"/>
</dbReference>
<dbReference type="PANTHER" id="PTHR45642:SF120">
    <property type="entry name" value="GDSL-LIKE LIPASE_ACYLHYDROLASE"/>
    <property type="match status" value="1"/>
</dbReference>
<reference evidence="3 4" key="1">
    <citation type="journal article" date="2020" name="Mol. Plant">
        <title>The Chromosome-Based Rubber Tree Genome Provides New Insights into Spurge Genome Evolution and Rubber Biosynthesis.</title>
        <authorList>
            <person name="Liu J."/>
            <person name="Shi C."/>
            <person name="Shi C.C."/>
            <person name="Li W."/>
            <person name="Zhang Q.J."/>
            <person name="Zhang Y."/>
            <person name="Li K."/>
            <person name="Lu H.F."/>
            <person name="Shi C."/>
            <person name="Zhu S.T."/>
            <person name="Xiao Z.Y."/>
            <person name="Nan H."/>
            <person name="Yue Y."/>
            <person name="Zhu X.G."/>
            <person name="Wu Y."/>
            <person name="Hong X.N."/>
            <person name="Fan G.Y."/>
            <person name="Tong Y."/>
            <person name="Zhang D."/>
            <person name="Mao C.L."/>
            <person name="Liu Y.L."/>
            <person name="Hao S.J."/>
            <person name="Liu W.Q."/>
            <person name="Lv M.Q."/>
            <person name="Zhang H.B."/>
            <person name="Liu Y."/>
            <person name="Hu-Tang G.R."/>
            <person name="Wang J.P."/>
            <person name="Wang J.H."/>
            <person name="Sun Y.H."/>
            <person name="Ni S.B."/>
            <person name="Chen W.B."/>
            <person name="Zhang X.C."/>
            <person name="Jiao Y.N."/>
            <person name="Eichler E.E."/>
            <person name="Li G.H."/>
            <person name="Liu X."/>
            <person name="Gao L.Z."/>
        </authorList>
    </citation>
    <scope>NUCLEOTIDE SEQUENCE [LARGE SCALE GENOMIC DNA]</scope>
    <source>
        <strain evidence="4">cv. GT1</strain>
        <tissue evidence="3">Leaf</tissue>
    </source>
</reference>